<dbReference type="Proteomes" id="UP001602245">
    <property type="component" value="Unassembled WGS sequence"/>
</dbReference>
<accession>A0ABW6WU57</accession>
<evidence type="ECO:0000313" key="2">
    <source>
        <dbReference type="Proteomes" id="UP001602245"/>
    </source>
</evidence>
<comment type="caution">
    <text evidence="1">The sequence shown here is derived from an EMBL/GenBank/DDBJ whole genome shotgun (WGS) entry which is preliminary data.</text>
</comment>
<proteinExistence type="predicted"/>
<dbReference type="EMBL" id="JBIAZU010000008">
    <property type="protein sequence ID" value="MFF5296598.1"/>
    <property type="molecule type" value="Genomic_DNA"/>
</dbReference>
<name>A0ABW6WU57_9ACTN</name>
<keyword evidence="2" id="KW-1185">Reference proteome</keyword>
<sequence>MSRRKRDVTAEELVTELHPYNEWNAAHTRAAVAEIGELVRYLNHATQHPEALPDPAEVGEMLRLLGQSVRRLPQVLKQAGGRLESLGGGDAAAGIARELAGPGELGERLDALGQEIERAGFAAKRLGGGSNAVASDW</sequence>
<organism evidence="1 2">
    <name type="scientific">Paractinoplanes globisporus</name>
    <dbReference type="NCBI Taxonomy" id="113565"/>
    <lineage>
        <taxon>Bacteria</taxon>
        <taxon>Bacillati</taxon>
        <taxon>Actinomycetota</taxon>
        <taxon>Actinomycetes</taxon>
        <taxon>Micromonosporales</taxon>
        <taxon>Micromonosporaceae</taxon>
        <taxon>Paractinoplanes</taxon>
    </lineage>
</organism>
<protein>
    <submittedName>
        <fullName evidence="1">Uncharacterized protein</fullName>
    </submittedName>
</protein>
<gene>
    <name evidence="1" type="ORF">ACFY35_44785</name>
</gene>
<reference evidence="1 2" key="1">
    <citation type="submission" date="2024-10" db="EMBL/GenBank/DDBJ databases">
        <title>The Natural Products Discovery Center: Release of the First 8490 Sequenced Strains for Exploring Actinobacteria Biosynthetic Diversity.</title>
        <authorList>
            <person name="Kalkreuter E."/>
            <person name="Kautsar S.A."/>
            <person name="Yang D."/>
            <person name="Bader C.D."/>
            <person name="Teijaro C.N."/>
            <person name="Fluegel L."/>
            <person name="Davis C.M."/>
            <person name="Simpson J.R."/>
            <person name="Lauterbach L."/>
            <person name="Steele A.D."/>
            <person name="Gui C."/>
            <person name="Meng S."/>
            <person name="Li G."/>
            <person name="Viehrig K."/>
            <person name="Ye F."/>
            <person name="Su P."/>
            <person name="Kiefer A.F."/>
            <person name="Nichols A."/>
            <person name="Cepeda A.J."/>
            <person name="Yan W."/>
            <person name="Fan B."/>
            <person name="Jiang Y."/>
            <person name="Adhikari A."/>
            <person name="Zheng C.-J."/>
            <person name="Schuster L."/>
            <person name="Cowan T.M."/>
            <person name="Smanski M.J."/>
            <person name="Chevrette M.G."/>
            <person name="De Carvalho L.P.S."/>
            <person name="Shen B."/>
        </authorList>
    </citation>
    <scope>NUCLEOTIDE SEQUENCE [LARGE SCALE GENOMIC DNA]</scope>
    <source>
        <strain evidence="1 2">NPDC000087</strain>
    </source>
</reference>
<evidence type="ECO:0000313" key="1">
    <source>
        <dbReference type="EMBL" id="MFF5296598.1"/>
    </source>
</evidence>
<dbReference type="RefSeq" id="WP_020514423.1">
    <property type="nucleotide sequence ID" value="NZ_JBIAZU010000008.1"/>
</dbReference>